<keyword evidence="4" id="KW-1185">Reference proteome</keyword>
<dbReference type="InterPro" id="IPR036890">
    <property type="entry name" value="HATPase_C_sf"/>
</dbReference>
<gene>
    <name evidence="3" type="ORF">LTR78_007235</name>
</gene>
<dbReference type="EMBL" id="JAUTXT010000029">
    <property type="protein sequence ID" value="KAK3672882.1"/>
    <property type="molecule type" value="Genomic_DNA"/>
</dbReference>
<feature type="compositionally biased region" description="Low complexity" evidence="1">
    <location>
        <begin position="1430"/>
        <end position="1442"/>
    </location>
</feature>
<accession>A0AAE0WJJ3</accession>
<feature type="compositionally biased region" description="Polar residues" evidence="1">
    <location>
        <begin position="1515"/>
        <end position="1528"/>
    </location>
</feature>
<proteinExistence type="predicted"/>
<dbReference type="NCBIfam" id="NF047352">
    <property type="entry name" value="P_loop_sacsin"/>
    <property type="match status" value="1"/>
</dbReference>
<evidence type="ECO:0000313" key="3">
    <source>
        <dbReference type="EMBL" id="KAK3672882.1"/>
    </source>
</evidence>
<feature type="domain" description="Sacsin/Nov" evidence="2">
    <location>
        <begin position="30"/>
        <end position="152"/>
    </location>
</feature>
<dbReference type="Pfam" id="PF25794">
    <property type="entry name" value="SACS"/>
    <property type="match status" value="1"/>
</dbReference>
<sequence length="1767" mass="196032">MAASQYARLREQTMGSHEDEEAVTVNTRALIDKVLARYSGEWTTLRELIQNAADAQAKKVTIRFETSPSSTVPLPPSRDPSDHLRHVLQHHTLKTLLVSNDGELFAENDWQRLKRIAEGNPDETKIGAFGVGFYSVFADCETPFVSSGKQSMAFYWKKDSLFTRRGKLPDEQATEGTTFLLDYRSQTTPVPQLLSLCQFLATSLTFVGLECIDLYLDEWNILKLNKKMAPGASVSIPKEVNPRTRDGLMKIVDVEYQNAQIDATWMNVVGWNRTVPSATAIAVPSQNDTSGGSLRNWFSRFTAGTGTTNAVTKRAQRDEEVLQQALYVDLAGFSQATVFLRLSTVNVQTYVSKQLSAELERATKKPPPKHTRIAILTSSYDESSAAVASGAGSAQSSAIFSSVLPTKNGKIFIGFPTAQTTGLLAHISAPSVIPTVERESIDLNARYVRDWNVEMLRVAGIACRIAYTGEMAELKAKLERTMFANGRKKVSKDDIAAVMPAAVHAYKQYNYDESTPSAKVGQYIEEAFWMCNQKASIDVLSTRGVLPSQQVRVATEELSFVEGIPVVPDELMEKANAFLQKLRDFGLLSDITTTDIKKELEAQALTEQQVTELVKWACGKVSREELDTQAIRHLFDGTVAGISEEYINVSSSPVIQLGGVQSFVNVAKIPAEMPTPPQTIPFRLTKGLSPKQLESIGWEELQIVPWLRWIIESDGHGFGGRQTLTATPAVASQVLPVVSKSWDGLSVSSKQTVTELLVPRTVIPTKLGMRKPPQAYFGSVKLFDDLPTITGLQGTKEKFLSALGVRKTVELNVVFERLMAKSAAGATEEGKWSHVDLIKYLVSVKDDIPQEDLKKLRATPICPAEVQSADQKNKAKLHKLSDLFEPSEAIRKLGLPILQWPGAPYRPQSPEARFLKLLGLQPYPSVPDLVQILSKAPMGSELQQSALNYLIVHNFANNYHQFNISGVETAFLPVHPFPGEGANLVAKPRQCFANPRAAVLRFRTLREDLVPHAAMLGVAQDPGIEVAAERLVKGPPATVESARVLFGYFANRLGEIGPNGNLAERLGEALIVPIIDRTEKRPEGVRFVTPRACFLGDSSTYGEIFDFVDFGPEANSFLLRVGSKHEPSAAEIAGMVVSSPARLLETLGAEKYLQLLRKVAESAAGLKKDKALWQQLKRSACLLAVKEVVKVLPGKENEKVREVDEEEIYIKEYSLASALGMVIVDDFATYRLFQQLLLTAPQEEVLENLYSALETPWLSKLVEDDQRMGALLRDQSAAAKLQKLIVERCRLFLHDHTSDVIRHDARWLEQNLNVKVTEFLQITRRLQGYKMHFVERRTAALHRESKRDATLYVTAQYDLYEVSRAIMSLLLKRPRQQDYLALETILESELRRLRTKGYNVDRILRQRAAESRIAESERVKREEEQRRLLESQAMPQQQQQQQDSKALVVGNGAGGKAPQMDTQPPETPERQLAMPGGFADSPEQRPESSRGKKGVFSNITKALGINQGSQAGQHMQNLLGNGQSSHDLPQTDLPPPYEPRDPNIRRQITSGTEQVSSPRDLQQNLLSAIKATRPYNSTSLFTPPETNEIKETPSYCDSKPGHDLQLITELQGGIRLFLTRSSNRDPNVFLRDHHTSLTHFTHLLTQLSHIFTLPATVLNIFHDISGSAIAFNSNGSIFCNLRYFEQLHLDGFVSGEVEGKVEAGAYWWITLCHELAHNLVAEHSSAHEFYTESFCVRFFGGMVGWVGREMGGSGGAGGGTGGVVARR</sequence>
<dbReference type="SUPFAM" id="SSF55874">
    <property type="entry name" value="ATPase domain of HSP90 chaperone/DNA topoisomerase II/histidine kinase"/>
    <property type="match status" value="1"/>
</dbReference>
<name>A0AAE0WJJ3_9PEZI</name>
<evidence type="ECO:0000313" key="4">
    <source>
        <dbReference type="Proteomes" id="UP001274830"/>
    </source>
</evidence>
<feature type="compositionally biased region" description="Basic and acidic residues" evidence="1">
    <location>
        <begin position="1413"/>
        <end position="1429"/>
    </location>
</feature>
<dbReference type="Proteomes" id="UP001274830">
    <property type="component" value="Unassembled WGS sequence"/>
</dbReference>
<feature type="region of interest" description="Disordered" evidence="1">
    <location>
        <begin position="1576"/>
        <end position="1598"/>
    </location>
</feature>
<dbReference type="PANTHER" id="PTHR47839">
    <property type="entry name" value="DOMAIN PROTEIN, PUTATIVE (AFU_ORTHOLOGUE AFUA_6G04830)-RELATED"/>
    <property type="match status" value="1"/>
</dbReference>
<feature type="region of interest" description="Disordered" evidence="1">
    <location>
        <begin position="1413"/>
        <end position="1495"/>
    </location>
</feature>
<evidence type="ECO:0000259" key="2">
    <source>
        <dbReference type="Pfam" id="PF25794"/>
    </source>
</evidence>
<feature type="region of interest" description="Disordered" evidence="1">
    <location>
        <begin position="1"/>
        <end position="20"/>
    </location>
</feature>
<dbReference type="PANTHER" id="PTHR47839:SF1">
    <property type="entry name" value="DOMAIN PROTEIN, PUTATIVE (AFU_ORTHOLOGUE AFUA_6G04830)-RELATED"/>
    <property type="match status" value="1"/>
</dbReference>
<organism evidence="3 4">
    <name type="scientific">Recurvomyces mirabilis</name>
    <dbReference type="NCBI Taxonomy" id="574656"/>
    <lineage>
        <taxon>Eukaryota</taxon>
        <taxon>Fungi</taxon>
        <taxon>Dikarya</taxon>
        <taxon>Ascomycota</taxon>
        <taxon>Pezizomycotina</taxon>
        <taxon>Dothideomycetes</taxon>
        <taxon>Dothideomycetidae</taxon>
        <taxon>Mycosphaerellales</taxon>
        <taxon>Teratosphaeriaceae</taxon>
        <taxon>Recurvomyces</taxon>
    </lineage>
</organism>
<feature type="compositionally biased region" description="Polar residues" evidence="1">
    <location>
        <begin position="1576"/>
        <end position="1585"/>
    </location>
</feature>
<dbReference type="Gene3D" id="3.30.565.10">
    <property type="entry name" value="Histidine kinase-like ATPase, C-terminal domain"/>
    <property type="match status" value="1"/>
</dbReference>
<comment type="caution">
    <text evidence="3">The sequence shown here is derived from an EMBL/GenBank/DDBJ whole genome shotgun (WGS) entry which is preliminary data.</text>
</comment>
<dbReference type="InterPro" id="IPR022155">
    <property type="entry name" value="DUF3684"/>
</dbReference>
<dbReference type="Pfam" id="PF12449">
    <property type="entry name" value="DUF3684"/>
    <property type="match status" value="1"/>
</dbReference>
<feature type="region of interest" description="Disordered" evidence="1">
    <location>
        <begin position="1515"/>
        <end position="1543"/>
    </location>
</feature>
<protein>
    <recommendedName>
        <fullName evidence="2">Sacsin/Nov domain-containing protein</fullName>
    </recommendedName>
</protein>
<reference evidence="3" key="1">
    <citation type="submission" date="2023-07" db="EMBL/GenBank/DDBJ databases">
        <title>Black Yeasts Isolated from many extreme environments.</title>
        <authorList>
            <person name="Coleine C."/>
            <person name="Stajich J.E."/>
            <person name="Selbmann L."/>
        </authorList>
    </citation>
    <scope>NUCLEOTIDE SEQUENCE</scope>
    <source>
        <strain evidence="3">CCFEE 5485</strain>
    </source>
</reference>
<evidence type="ECO:0000256" key="1">
    <source>
        <dbReference type="SAM" id="MobiDB-lite"/>
    </source>
</evidence>
<dbReference type="InterPro" id="IPR058210">
    <property type="entry name" value="SACS/Nov_dom"/>
</dbReference>